<sequence>MRYPYASGHLIRTAETSTCLAALMGLNTADRDRIRLAAPVHDIGKLAIPDDVLLKPGKLDPPERTIIERHSSIGAELLAGGSDELLQFASQIARYHHEHFDGNGYPAGLCGEGIPLAARIVAVADAFDAMTEPRSYRTAMTDDEALSVIAGGSGTHFDPRIAQTFQGGISEILRVREATNRALELGDDMELVARFYGFTAGTTAVGNPARIRLRETR</sequence>
<evidence type="ECO:0000259" key="2">
    <source>
        <dbReference type="PROSITE" id="PS51832"/>
    </source>
</evidence>
<name>A0ABM7TSH3_9BURK</name>
<evidence type="ECO:0000313" key="3">
    <source>
        <dbReference type="EMBL" id="BCZ81709.1"/>
    </source>
</evidence>
<gene>
    <name evidence="3" type="ORF">PTKU64_53840</name>
</gene>
<dbReference type="InterPro" id="IPR052020">
    <property type="entry name" value="Cyclic_di-GMP/3'3'-cGAMP_PDE"/>
</dbReference>
<protein>
    <recommendedName>
        <fullName evidence="5">HD domain-containing protein</fullName>
    </recommendedName>
</protein>
<feature type="domain" description="HD-GYP" evidence="2">
    <location>
        <begin position="1"/>
        <end position="181"/>
    </location>
</feature>
<dbReference type="SUPFAM" id="SSF109604">
    <property type="entry name" value="HD-domain/PDEase-like"/>
    <property type="match status" value="1"/>
</dbReference>
<feature type="domain" description="HD" evidence="1">
    <location>
        <begin position="6"/>
        <end position="130"/>
    </location>
</feature>
<dbReference type="SMART" id="SM00471">
    <property type="entry name" value="HDc"/>
    <property type="match status" value="1"/>
</dbReference>
<evidence type="ECO:0008006" key="5">
    <source>
        <dbReference type="Google" id="ProtNLM"/>
    </source>
</evidence>
<dbReference type="InterPro" id="IPR003607">
    <property type="entry name" value="HD/PDEase_dom"/>
</dbReference>
<accession>A0ABM7TSH3</accession>
<proteinExistence type="predicted"/>
<reference evidence="3 4" key="1">
    <citation type="journal article" date="2022" name="Front. Microbiol.">
        <title>Identification and characterization of a novel class of self-sufficient cytochrome P450 hydroxylase involved in cyclohexanecarboxylate degradation in Paraburkholderia terrae strain KU-64.</title>
        <authorList>
            <person name="Yamamoto T."/>
            <person name="Hasegawa Y."/>
            <person name="Iwaki H."/>
        </authorList>
    </citation>
    <scope>NUCLEOTIDE SEQUENCE [LARGE SCALE GENOMIC DNA]</scope>
    <source>
        <strain evidence="3 4">KU-64</strain>
    </source>
</reference>
<evidence type="ECO:0000259" key="1">
    <source>
        <dbReference type="PROSITE" id="PS51831"/>
    </source>
</evidence>
<dbReference type="EMBL" id="AP024956">
    <property type="protein sequence ID" value="BCZ81709.1"/>
    <property type="molecule type" value="Genomic_DNA"/>
</dbReference>
<dbReference type="CDD" id="cd00077">
    <property type="entry name" value="HDc"/>
    <property type="match status" value="1"/>
</dbReference>
<dbReference type="Proteomes" id="UP001319874">
    <property type="component" value="Chromosome 2"/>
</dbReference>
<dbReference type="InterPro" id="IPR037522">
    <property type="entry name" value="HD_GYP_dom"/>
</dbReference>
<dbReference type="Gene3D" id="1.10.3210.10">
    <property type="entry name" value="Hypothetical protein af1432"/>
    <property type="match status" value="1"/>
</dbReference>
<dbReference type="Pfam" id="PF13487">
    <property type="entry name" value="HD_5"/>
    <property type="match status" value="1"/>
</dbReference>
<dbReference type="PANTHER" id="PTHR45228:SF1">
    <property type="entry name" value="CYCLIC DI-GMP PHOSPHODIESTERASE TM_0186"/>
    <property type="match status" value="1"/>
</dbReference>
<keyword evidence="4" id="KW-1185">Reference proteome</keyword>
<evidence type="ECO:0000313" key="4">
    <source>
        <dbReference type="Proteomes" id="UP001319874"/>
    </source>
</evidence>
<dbReference type="PROSITE" id="PS51832">
    <property type="entry name" value="HD_GYP"/>
    <property type="match status" value="1"/>
</dbReference>
<dbReference type="InterPro" id="IPR006674">
    <property type="entry name" value="HD_domain"/>
</dbReference>
<dbReference type="PANTHER" id="PTHR45228">
    <property type="entry name" value="CYCLIC DI-GMP PHOSPHODIESTERASE TM_0186-RELATED"/>
    <property type="match status" value="1"/>
</dbReference>
<dbReference type="PROSITE" id="PS51831">
    <property type="entry name" value="HD"/>
    <property type="match status" value="1"/>
</dbReference>
<organism evidence="3 4">
    <name type="scientific">Paraburkholderia terrae</name>
    <dbReference type="NCBI Taxonomy" id="311230"/>
    <lineage>
        <taxon>Bacteria</taxon>
        <taxon>Pseudomonadati</taxon>
        <taxon>Pseudomonadota</taxon>
        <taxon>Betaproteobacteria</taxon>
        <taxon>Burkholderiales</taxon>
        <taxon>Burkholderiaceae</taxon>
        <taxon>Paraburkholderia</taxon>
    </lineage>
</organism>